<dbReference type="InterPro" id="IPR051908">
    <property type="entry name" value="Ribosomal_N-acetyltransferase"/>
</dbReference>
<dbReference type="OrthoDB" id="5292292at2"/>
<evidence type="ECO:0000313" key="2">
    <source>
        <dbReference type="EMBL" id="RUL66773.1"/>
    </source>
</evidence>
<organism evidence="2 3">
    <name type="scientific">Dyella dinghuensis</name>
    <dbReference type="NCBI Taxonomy" id="1920169"/>
    <lineage>
        <taxon>Bacteria</taxon>
        <taxon>Pseudomonadati</taxon>
        <taxon>Pseudomonadota</taxon>
        <taxon>Gammaproteobacteria</taxon>
        <taxon>Lysobacterales</taxon>
        <taxon>Rhodanobacteraceae</taxon>
        <taxon>Dyella</taxon>
    </lineage>
</organism>
<protein>
    <submittedName>
        <fullName evidence="2">N-acetyltransferase</fullName>
    </submittedName>
</protein>
<name>A0A3S0Q108_9GAMM</name>
<dbReference type="RefSeq" id="WP_126672272.1">
    <property type="nucleotide sequence ID" value="NZ_RYZR01000002.1"/>
</dbReference>
<comment type="caution">
    <text evidence="2">The sequence shown here is derived from an EMBL/GenBank/DDBJ whole genome shotgun (WGS) entry which is preliminary data.</text>
</comment>
<dbReference type="EMBL" id="RYZR01000002">
    <property type="protein sequence ID" value="RUL66773.1"/>
    <property type="molecule type" value="Genomic_DNA"/>
</dbReference>
<dbReference type="PANTHER" id="PTHR43441">
    <property type="entry name" value="RIBOSOMAL-PROTEIN-SERINE ACETYLTRANSFERASE"/>
    <property type="match status" value="1"/>
</dbReference>
<dbReference type="Gene3D" id="3.40.630.30">
    <property type="match status" value="1"/>
</dbReference>
<gene>
    <name evidence="2" type="ORF">EKH79_02890</name>
</gene>
<dbReference type="GO" id="GO:0008999">
    <property type="term" value="F:protein-N-terminal-alanine acetyltransferase activity"/>
    <property type="evidence" value="ECO:0007669"/>
    <property type="project" value="TreeGrafter"/>
</dbReference>
<feature type="domain" description="N-acetyltransferase" evidence="1">
    <location>
        <begin position="17"/>
        <end position="184"/>
    </location>
</feature>
<dbReference type="PANTHER" id="PTHR43441:SF10">
    <property type="entry name" value="ACETYLTRANSFERASE"/>
    <property type="match status" value="1"/>
</dbReference>
<reference evidence="2 3" key="1">
    <citation type="submission" date="2018-12" db="EMBL/GenBank/DDBJ databases">
        <title>Dyella dinghuensis sp. nov. DHOA06 and Dyella choica sp. nov. 4M-K27, isolated from forest soil.</title>
        <authorList>
            <person name="Qiu L.-H."/>
            <person name="Gao Z.-H."/>
        </authorList>
    </citation>
    <scope>NUCLEOTIDE SEQUENCE [LARGE SCALE GENOMIC DNA]</scope>
    <source>
        <strain evidence="2 3">DHOA06</strain>
    </source>
</reference>
<dbReference type="Pfam" id="PF13302">
    <property type="entry name" value="Acetyltransf_3"/>
    <property type="match status" value="1"/>
</dbReference>
<proteinExistence type="predicted"/>
<dbReference type="InterPro" id="IPR016181">
    <property type="entry name" value="Acyl_CoA_acyltransferase"/>
</dbReference>
<dbReference type="InterPro" id="IPR000182">
    <property type="entry name" value="GNAT_dom"/>
</dbReference>
<dbReference type="GO" id="GO:0005737">
    <property type="term" value="C:cytoplasm"/>
    <property type="evidence" value="ECO:0007669"/>
    <property type="project" value="TreeGrafter"/>
</dbReference>
<evidence type="ECO:0000259" key="1">
    <source>
        <dbReference type="PROSITE" id="PS51186"/>
    </source>
</evidence>
<dbReference type="AlphaFoldDB" id="A0A3S0Q108"/>
<keyword evidence="3" id="KW-1185">Reference proteome</keyword>
<keyword evidence="2" id="KW-0808">Transferase</keyword>
<dbReference type="GO" id="GO:1990189">
    <property type="term" value="F:protein N-terminal-serine acetyltransferase activity"/>
    <property type="evidence" value="ECO:0007669"/>
    <property type="project" value="TreeGrafter"/>
</dbReference>
<dbReference type="SUPFAM" id="SSF55729">
    <property type="entry name" value="Acyl-CoA N-acyltransferases (Nat)"/>
    <property type="match status" value="1"/>
</dbReference>
<dbReference type="PROSITE" id="PS51186">
    <property type="entry name" value="GNAT"/>
    <property type="match status" value="1"/>
</dbReference>
<dbReference type="Proteomes" id="UP000267077">
    <property type="component" value="Unassembled WGS sequence"/>
</dbReference>
<accession>A0A3S0Q108</accession>
<sequence>MSDLCRPDPITLDAPPLTLRPWQEDYATALCEAAQESLQSVGRWLPWCHAGYGMADALKWIAFSRHGWQKGEHYTFAVFDARDRLIGDVGLNQLDGHNLRANLGYWLRPSATGKEYAALAGRVLTAFGFETLGLRRIEIVAAVGNHASQRTAERIGAQREGVARQRIVMHGQSDDAVVYGLLPGDLA</sequence>
<evidence type="ECO:0000313" key="3">
    <source>
        <dbReference type="Proteomes" id="UP000267077"/>
    </source>
</evidence>